<keyword evidence="13" id="KW-0479">Metal-binding</keyword>
<dbReference type="InterPro" id="IPR004772">
    <property type="entry name" value="TrkH"/>
</dbReference>
<protein>
    <recommendedName>
        <fullName evidence="12">Trk system potassium uptake protein</fullName>
    </recommendedName>
</protein>
<keyword evidence="3 12" id="KW-0813">Transport</keyword>
<keyword evidence="5 12" id="KW-0997">Cell inner membrane</keyword>
<keyword evidence="4 12" id="KW-1003">Cell membrane</keyword>
<evidence type="ECO:0000256" key="13">
    <source>
        <dbReference type="PIRSR" id="PIRSR006247-1"/>
    </source>
</evidence>
<comment type="similarity">
    <text evidence="2 12">Belongs to the TrkH potassium transport family.</text>
</comment>
<dbReference type="EMBL" id="AP014836">
    <property type="protein sequence ID" value="BAW81144.1"/>
    <property type="molecule type" value="Genomic_DNA"/>
</dbReference>
<keyword evidence="6 12" id="KW-0633">Potassium transport</keyword>
<keyword evidence="8 12" id="KW-0630">Potassium</keyword>
<dbReference type="NCBIfam" id="TIGR00933">
    <property type="entry name" value="2a38"/>
    <property type="match status" value="1"/>
</dbReference>
<dbReference type="InterPro" id="IPR003445">
    <property type="entry name" value="Cat_transpt"/>
</dbReference>
<keyword evidence="7 14" id="KW-0812">Transmembrane</keyword>
<evidence type="ECO:0000313" key="15">
    <source>
        <dbReference type="EMBL" id="BAW81144.1"/>
    </source>
</evidence>
<feature type="binding site" evidence="13">
    <location>
        <position position="113"/>
    </location>
    <ligand>
        <name>K(+)</name>
        <dbReference type="ChEBI" id="CHEBI:29103"/>
    </ligand>
</feature>
<feature type="transmembrane region" description="Helical" evidence="14">
    <location>
        <begin position="277"/>
        <end position="295"/>
    </location>
</feature>
<comment type="function">
    <text evidence="12">Low-affinity potassium transport system. Interacts with Trk system potassium uptake protein TrkA.</text>
</comment>
<dbReference type="Pfam" id="PF02386">
    <property type="entry name" value="TrkH"/>
    <property type="match status" value="1"/>
</dbReference>
<feature type="binding site" evidence="13">
    <location>
        <position position="112"/>
    </location>
    <ligand>
        <name>K(+)</name>
        <dbReference type="ChEBI" id="CHEBI:29103"/>
    </ligand>
</feature>
<evidence type="ECO:0000256" key="10">
    <source>
        <dbReference type="ARBA" id="ARBA00023065"/>
    </source>
</evidence>
<evidence type="ECO:0000256" key="6">
    <source>
        <dbReference type="ARBA" id="ARBA00022538"/>
    </source>
</evidence>
<evidence type="ECO:0000256" key="8">
    <source>
        <dbReference type="ARBA" id="ARBA00022958"/>
    </source>
</evidence>
<evidence type="ECO:0000256" key="7">
    <source>
        <dbReference type="ARBA" id="ARBA00022692"/>
    </source>
</evidence>
<dbReference type="PIRSF" id="PIRSF006247">
    <property type="entry name" value="TrkH"/>
    <property type="match status" value="1"/>
</dbReference>
<sequence>MQFSVIQQILGLLLILFSTAMLPPVMVSWFYHDGIEREFLGAFSLILGLGLLCWLLRRHHENRELRRRDGFVVAVMFWVVLSLSGSLPFFLTTELDLSFTDAVFESVSGLSTTGATVITSLDNLPKSILFYRQELEWLGGMGIVVLGVALLPLLGIGGMQLYQTEIPGPMKTNKLTPRIAETAKALWLIYLSLTVACTMAYWAAGMTLFDAVGHSFSTVAIGGFSTHDAGIGYLNSGLIEILAAFFMFLAGVNFSLHFFAWRRLSVQHYWRDEEFKVYLGILVTVAILASGYLWITRYLTEPLLALRHGIFYAISFGTTTGFTLSDYPQLPGFLPILLFMVTYIGACGGSVGGGMKVIRVLLLYKQGVREIKRLIHPGAIIPLKIGDKSVSDQIIEGASGFIVIYVTCFIVIYLLLLATGLDMMTSFSAVTGCLNNLGAGLGQVAANFEDINTLSKWVLCVAMLLGRLEIFPFLVLMLPSFWYD</sequence>
<feature type="transmembrane region" description="Helical" evidence="14">
    <location>
        <begin position="233"/>
        <end position="256"/>
    </location>
</feature>
<dbReference type="PANTHER" id="PTHR32024:SF2">
    <property type="entry name" value="TRK SYSTEM POTASSIUM UPTAKE PROTEIN TRKG-RELATED"/>
    <property type="match status" value="1"/>
</dbReference>
<evidence type="ECO:0000256" key="9">
    <source>
        <dbReference type="ARBA" id="ARBA00022989"/>
    </source>
</evidence>
<comment type="subcellular location">
    <subcellularLocation>
        <location evidence="1 12">Cell inner membrane</location>
        <topology evidence="1 12">Multi-pass membrane protein</topology>
    </subcellularLocation>
</comment>
<feature type="binding site" evidence="13">
    <location>
        <position position="319"/>
    </location>
    <ligand>
        <name>K(+)</name>
        <dbReference type="ChEBI" id="CHEBI:29103"/>
    </ligand>
</feature>
<feature type="binding site" evidence="13">
    <location>
        <position position="436"/>
    </location>
    <ligand>
        <name>K(+)</name>
        <dbReference type="ChEBI" id="CHEBI:29103"/>
    </ligand>
</feature>
<evidence type="ECO:0000256" key="3">
    <source>
        <dbReference type="ARBA" id="ARBA00022448"/>
    </source>
</evidence>
<dbReference type="GO" id="GO:0046872">
    <property type="term" value="F:metal ion binding"/>
    <property type="evidence" value="ECO:0007669"/>
    <property type="project" value="UniProtKB-KW"/>
</dbReference>
<feature type="binding site" evidence="13">
    <location>
        <position position="320"/>
    </location>
    <ligand>
        <name>K(+)</name>
        <dbReference type="ChEBI" id="CHEBI:29103"/>
    </ligand>
</feature>
<reference evidence="15 16" key="1">
    <citation type="journal article" date="2017" name="ISME J.">
        <title>An acid-tolerant ammonia-oxidizing ?-proteobacterium from soil.</title>
        <authorList>
            <person name="Hayatsu M."/>
            <person name="Tago K."/>
            <person name="Uchiyama I."/>
            <person name="Toyoda A."/>
            <person name="Wang Y."/>
            <person name="Shimomura Y."/>
            <person name="Okubo T."/>
            <person name="Kurisu F."/>
            <person name="Hirono Y."/>
            <person name="Nonaka K."/>
            <person name="Akiyama H."/>
            <person name="Itoh T."/>
            <person name="Takami H."/>
        </authorList>
    </citation>
    <scope>NUCLEOTIDE SEQUENCE [LARGE SCALE GENOMIC DNA]</scope>
    <source>
        <strain evidence="15 16">TAO100</strain>
    </source>
</reference>
<feature type="transmembrane region" description="Helical" evidence="14">
    <location>
        <begin position="137"/>
        <end position="162"/>
    </location>
</feature>
<dbReference type="OrthoDB" id="9810952at2"/>
<evidence type="ECO:0000256" key="1">
    <source>
        <dbReference type="ARBA" id="ARBA00004429"/>
    </source>
</evidence>
<gene>
    <name evidence="15" type="ORF">TAO_1774</name>
</gene>
<feature type="binding site" evidence="13">
    <location>
        <position position="222"/>
    </location>
    <ligand>
        <name>K(+)</name>
        <dbReference type="ChEBI" id="CHEBI:29103"/>
    </ligand>
</feature>
<evidence type="ECO:0000256" key="4">
    <source>
        <dbReference type="ARBA" id="ARBA00022475"/>
    </source>
</evidence>
<dbReference type="KEGG" id="ntt:TAO_1774"/>
<dbReference type="GO" id="GO:0015379">
    <property type="term" value="F:potassium:chloride symporter activity"/>
    <property type="evidence" value="ECO:0007669"/>
    <property type="project" value="InterPro"/>
</dbReference>
<feature type="transmembrane region" description="Helical" evidence="14">
    <location>
        <begin position="12"/>
        <end position="32"/>
    </location>
</feature>
<feature type="transmembrane region" description="Helical" evidence="14">
    <location>
        <begin position="457"/>
        <end position="482"/>
    </location>
</feature>
<keyword evidence="9 14" id="KW-1133">Transmembrane helix</keyword>
<feature type="transmembrane region" description="Helical" evidence="14">
    <location>
        <begin position="38"/>
        <end position="57"/>
    </location>
</feature>
<evidence type="ECO:0000256" key="5">
    <source>
        <dbReference type="ARBA" id="ARBA00022519"/>
    </source>
</evidence>
<organism evidence="15 16">
    <name type="scientific">Candidatus Nitrosoglobus terrae</name>
    <dbReference type="NCBI Taxonomy" id="1630141"/>
    <lineage>
        <taxon>Bacteria</taxon>
        <taxon>Pseudomonadati</taxon>
        <taxon>Pseudomonadota</taxon>
        <taxon>Gammaproteobacteria</taxon>
        <taxon>Chromatiales</taxon>
        <taxon>Chromatiaceae</taxon>
        <taxon>Candidatus Nitrosoglobus</taxon>
    </lineage>
</organism>
<evidence type="ECO:0000256" key="12">
    <source>
        <dbReference type="PIRNR" id="PIRNR006247"/>
    </source>
</evidence>
<dbReference type="AlphaFoldDB" id="A0A1Q2SPS8"/>
<evidence type="ECO:0000256" key="2">
    <source>
        <dbReference type="ARBA" id="ARBA00009137"/>
    </source>
</evidence>
<feature type="binding site" evidence="13">
    <location>
        <position position="221"/>
    </location>
    <ligand>
        <name>K(+)</name>
        <dbReference type="ChEBI" id="CHEBI:29103"/>
    </ligand>
</feature>
<accession>A0A1Q2SPS8</accession>
<feature type="transmembrane region" description="Helical" evidence="14">
    <location>
        <begin position="69"/>
        <end position="91"/>
    </location>
</feature>
<keyword evidence="16" id="KW-1185">Reference proteome</keyword>
<evidence type="ECO:0000256" key="14">
    <source>
        <dbReference type="SAM" id="Phobius"/>
    </source>
</evidence>
<dbReference type="RefSeq" id="WP_096527614.1">
    <property type="nucleotide sequence ID" value="NZ_AP014836.1"/>
</dbReference>
<dbReference type="Proteomes" id="UP000243679">
    <property type="component" value="Chromosome"/>
</dbReference>
<feature type="transmembrane region" description="Helical" evidence="14">
    <location>
        <begin position="424"/>
        <end position="445"/>
    </location>
</feature>
<proteinExistence type="inferred from homology"/>
<keyword evidence="11 12" id="KW-0472">Membrane</keyword>
<feature type="binding site" evidence="13">
    <location>
        <position position="437"/>
    </location>
    <ligand>
        <name>K(+)</name>
        <dbReference type="ChEBI" id="CHEBI:29103"/>
    </ligand>
</feature>
<keyword evidence="10 12" id="KW-0406">Ion transport</keyword>
<dbReference type="GO" id="GO:0005886">
    <property type="term" value="C:plasma membrane"/>
    <property type="evidence" value="ECO:0007669"/>
    <property type="project" value="UniProtKB-SubCell"/>
</dbReference>
<dbReference type="PANTHER" id="PTHR32024">
    <property type="entry name" value="TRK SYSTEM POTASSIUM UPTAKE PROTEIN TRKG-RELATED"/>
    <property type="match status" value="1"/>
</dbReference>
<feature type="transmembrane region" description="Helical" evidence="14">
    <location>
        <begin position="183"/>
        <end position="204"/>
    </location>
</feature>
<name>A0A1Q2SPS8_9GAMM</name>
<evidence type="ECO:0000256" key="11">
    <source>
        <dbReference type="ARBA" id="ARBA00023136"/>
    </source>
</evidence>
<feature type="transmembrane region" description="Helical" evidence="14">
    <location>
        <begin position="398"/>
        <end position="418"/>
    </location>
</feature>
<evidence type="ECO:0000313" key="16">
    <source>
        <dbReference type="Proteomes" id="UP000243679"/>
    </source>
</evidence>
<feature type="transmembrane region" description="Helical" evidence="14">
    <location>
        <begin position="336"/>
        <end position="364"/>
    </location>
</feature>